<reference evidence="1" key="1">
    <citation type="submission" date="2020-05" db="UniProtKB">
        <authorList>
            <consortium name="EnsemblMetazoa"/>
        </authorList>
    </citation>
    <scope>IDENTIFICATION</scope>
    <source>
        <strain evidence="1">TTRI</strain>
    </source>
</reference>
<dbReference type="PANTHER" id="PTHR12042">
    <property type="entry name" value="LACTOSYLCERAMIDE 4-ALPHA-GALACTOSYLTRANSFERASE ALPHA- 1,4-GALACTOSYLTRANSFERASE"/>
    <property type="match status" value="1"/>
</dbReference>
<dbReference type="GO" id="GO:0035248">
    <property type="term" value="F:alpha-1,4-N-acetylgalactosaminyltransferase activity"/>
    <property type="evidence" value="ECO:0007669"/>
    <property type="project" value="TreeGrafter"/>
</dbReference>
<dbReference type="GO" id="GO:0016020">
    <property type="term" value="C:membrane"/>
    <property type="evidence" value="ECO:0007669"/>
    <property type="project" value="GOC"/>
</dbReference>
<dbReference type="STRING" id="7395.A0A1A9VX72"/>
<keyword evidence="2" id="KW-1185">Reference proteome</keyword>
<organism evidence="1 2">
    <name type="scientific">Glossina austeni</name>
    <name type="common">Savannah tsetse fly</name>
    <dbReference type="NCBI Taxonomy" id="7395"/>
    <lineage>
        <taxon>Eukaryota</taxon>
        <taxon>Metazoa</taxon>
        <taxon>Ecdysozoa</taxon>
        <taxon>Arthropoda</taxon>
        <taxon>Hexapoda</taxon>
        <taxon>Insecta</taxon>
        <taxon>Pterygota</taxon>
        <taxon>Neoptera</taxon>
        <taxon>Endopterygota</taxon>
        <taxon>Diptera</taxon>
        <taxon>Brachycera</taxon>
        <taxon>Muscomorpha</taxon>
        <taxon>Hippoboscoidea</taxon>
        <taxon>Glossinidae</taxon>
        <taxon>Glossina</taxon>
    </lineage>
</organism>
<dbReference type="InterPro" id="IPR051981">
    <property type="entry name" value="Glycosyltransf_32"/>
</dbReference>
<dbReference type="VEuPathDB" id="VectorBase:GAUT050545"/>
<evidence type="ECO:0000313" key="2">
    <source>
        <dbReference type="Proteomes" id="UP000078200"/>
    </source>
</evidence>
<name>A0A1A9VX72_GLOAU</name>
<evidence type="ECO:0000313" key="1">
    <source>
        <dbReference type="EnsemblMetazoa" id="GAUT050545-PA"/>
    </source>
</evidence>
<dbReference type="AlphaFoldDB" id="A0A1A9VX72"/>
<dbReference type="GO" id="GO:0006688">
    <property type="term" value="P:glycosphingolipid biosynthetic process"/>
    <property type="evidence" value="ECO:0007669"/>
    <property type="project" value="TreeGrafter"/>
</dbReference>
<dbReference type="PANTHER" id="PTHR12042:SF21">
    <property type="entry name" value="ALPHA1,4-GALACTOSYLTRANSFERASE 1-RELATED"/>
    <property type="match status" value="1"/>
</dbReference>
<dbReference type="Proteomes" id="UP000078200">
    <property type="component" value="Unassembled WGS sequence"/>
</dbReference>
<accession>A0A1A9VX72</accession>
<proteinExistence type="predicted"/>
<sequence>MCTMFTSKWKAASLVFLLTTMFSIFYNTLYKPVGIYFQYAIAVGNESNSEILDDVFRAEILPTKGKSIFFLETSRSYAHLVSAYQKDVINYASLTIRQACAIESAAMHNPNQSVFVLYASQRYKNRASRLLQAVLSYDNVYLRNINLFTFLHGSPIFRWIKNGKIFKSQ</sequence>
<dbReference type="EnsemblMetazoa" id="GAUT050545-RA">
    <property type="protein sequence ID" value="GAUT050545-PA"/>
    <property type="gene ID" value="GAUT050545"/>
</dbReference>
<protein>
    <submittedName>
        <fullName evidence="1">Uncharacterized protein</fullName>
    </submittedName>
</protein>